<dbReference type="RefSeq" id="WP_229991118.1">
    <property type="nucleotide sequence ID" value="NZ_JAJJMO010000001.1"/>
</dbReference>
<name>A0ABS8MZT7_9FLAO</name>
<gene>
    <name evidence="1" type="ORF">LNQ49_22160</name>
</gene>
<organism evidence="1 2">
    <name type="scientific">Flavobacterium pisciphilum</name>
    <dbReference type="NCBI Taxonomy" id="2893755"/>
    <lineage>
        <taxon>Bacteria</taxon>
        <taxon>Pseudomonadati</taxon>
        <taxon>Bacteroidota</taxon>
        <taxon>Flavobacteriia</taxon>
        <taxon>Flavobacteriales</taxon>
        <taxon>Flavobacteriaceae</taxon>
        <taxon>Flavobacterium</taxon>
    </lineage>
</organism>
<proteinExistence type="predicted"/>
<accession>A0ABS8MZT7</accession>
<keyword evidence="2" id="KW-1185">Reference proteome</keyword>
<reference evidence="1" key="1">
    <citation type="submission" date="2021-11" db="EMBL/GenBank/DDBJ databases">
        <title>Description of novel Flavobacterium species.</title>
        <authorList>
            <person name="Saticioglu I.B."/>
            <person name="Ay H."/>
            <person name="Altun S."/>
            <person name="Duman M."/>
        </authorList>
    </citation>
    <scope>NUCLEOTIDE SEQUENCE</scope>
    <source>
        <strain evidence="1">F-65</strain>
    </source>
</reference>
<protein>
    <recommendedName>
        <fullName evidence="3">Tissue inhibitor of metalloproteinase</fullName>
    </recommendedName>
</protein>
<comment type="caution">
    <text evidence="1">The sequence shown here is derived from an EMBL/GenBank/DDBJ whole genome shotgun (WGS) entry which is preliminary data.</text>
</comment>
<sequence length="114" mass="13050">MKYLIFIFIACFFGCTGKKEPNCFIEGIVYFENKPIANIEFGVMEMIDPIHSSNDRIGITNNDGKFKLMINSGEKGTVVYFKHNDEINDTKMYKCSGNKLDTIYLKTTKEILAK</sequence>
<dbReference type="EMBL" id="JAJJMO010000001">
    <property type="protein sequence ID" value="MCC9074301.1"/>
    <property type="molecule type" value="Genomic_DNA"/>
</dbReference>
<evidence type="ECO:0000313" key="1">
    <source>
        <dbReference type="EMBL" id="MCC9074301.1"/>
    </source>
</evidence>
<dbReference type="Proteomes" id="UP001430919">
    <property type="component" value="Unassembled WGS sequence"/>
</dbReference>
<evidence type="ECO:0000313" key="2">
    <source>
        <dbReference type="Proteomes" id="UP001430919"/>
    </source>
</evidence>
<evidence type="ECO:0008006" key="3">
    <source>
        <dbReference type="Google" id="ProtNLM"/>
    </source>
</evidence>